<dbReference type="AlphaFoldDB" id="A0A315Z9Q0"/>
<sequence>MILTPLQQKPIHDTLKIFLLTVFLSLIFYPNTVSAQKTLEKTNWEVAKVKEGIQIEYRWLTLEDGFKTRELKVSLETQASIVELIYCLSDVTELRNWKIGSKETDVLASDHEKWILYSVYNIPFPFNQQDLITSYTIEEKSNTFTRIEGNASPKYLAEKKGIIRQQKYHEVWQLKEESLAKTSVVFTSIAPTDPLLPRFIQDRFIQPILISSFSKLRERAELKYKEDKVLESIYAELID</sequence>
<accession>A0A315Z9Q0</accession>
<proteinExistence type="predicted"/>
<dbReference type="InterPro" id="IPR023393">
    <property type="entry name" value="START-like_dom_sf"/>
</dbReference>
<dbReference type="Gene3D" id="3.30.530.20">
    <property type="match status" value="1"/>
</dbReference>
<comment type="caution">
    <text evidence="1">The sequence shown here is derived from an EMBL/GenBank/DDBJ whole genome shotgun (WGS) entry which is preliminary data.</text>
</comment>
<evidence type="ECO:0008006" key="3">
    <source>
        <dbReference type="Google" id="ProtNLM"/>
    </source>
</evidence>
<protein>
    <recommendedName>
        <fullName evidence="3">START domain-containing protein</fullName>
    </recommendedName>
</protein>
<evidence type="ECO:0000313" key="2">
    <source>
        <dbReference type="Proteomes" id="UP000245535"/>
    </source>
</evidence>
<keyword evidence="2" id="KW-1185">Reference proteome</keyword>
<name>A0A315Z9Q0_SEDFL</name>
<reference evidence="1 2" key="1">
    <citation type="submission" date="2018-03" db="EMBL/GenBank/DDBJ databases">
        <title>Genomic Encyclopedia of Archaeal and Bacterial Type Strains, Phase II (KMG-II): from individual species to whole genera.</title>
        <authorList>
            <person name="Goeker M."/>
        </authorList>
    </citation>
    <scope>NUCLEOTIDE SEQUENCE [LARGE SCALE GENOMIC DNA]</scope>
    <source>
        <strain evidence="1 2">DSM 28229</strain>
    </source>
</reference>
<organism evidence="1 2">
    <name type="scientific">Sediminitomix flava</name>
    <dbReference type="NCBI Taxonomy" id="379075"/>
    <lineage>
        <taxon>Bacteria</taxon>
        <taxon>Pseudomonadati</taxon>
        <taxon>Bacteroidota</taxon>
        <taxon>Cytophagia</taxon>
        <taxon>Cytophagales</taxon>
        <taxon>Flammeovirgaceae</taxon>
        <taxon>Sediminitomix</taxon>
    </lineage>
</organism>
<dbReference type="RefSeq" id="WP_109619122.1">
    <property type="nucleotide sequence ID" value="NZ_QGDO01000003.1"/>
</dbReference>
<dbReference type="SUPFAM" id="SSF55961">
    <property type="entry name" value="Bet v1-like"/>
    <property type="match status" value="1"/>
</dbReference>
<dbReference type="Proteomes" id="UP000245535">
    <property type="component" value="Unassembled WGS sequence"/>
</dbReference>
<gene>
    <name evidence="1" type="ORF">BC781_103548</name>
</gene>
<dbReference type="EMBL" id="QGDO01000003">
    <property type="protein sequence ID" value="PWJ42296.1"/>
    <property type="molecule type" value="Genomic_DNA"/>
</dbReference>
<dbReference type="OrthoDB" id="625683at2"/>
<evidence type="ECO:0000313" key="1">
    <source>
        <dbReference type="EMBL" id="PWJ42296.1"/>
    </source>
</evidence>